<dbReference type="InterPro" id="IPR000873">
    <property type="entry name" value="AMP-dep_synth/lig_dom"/>
</dbReference>
<dbReference type="Gene3D" id="3.30.559.10">
    <property type="entry name" value="Chloramphenicol acetyltransferase-like domain"/>
    <property type="match status" value="1"/>
</dbReference>
<dbReference type="SUPFAM" id="SSF47336">
    <property type="entry name" value="ACP-like"/>
    <property type="match status" value="2"/>
</dbReference>
<dbReference type="InterPro" id="IPR025110">
    <property type="entry name" value="AMP-bd_C"/>
</dbReference>
<evidence type="ECO:0000256" key="2">
    <source>
        <dbReference type="ARBA" id="ARBA00022450"/>
    </source>
</evidence>
<dbReference type="PANTHER" id="PTHR45527">
    <property type="entry name" value="NONRIBOSOMAL PEPTIDE SYNTHETASE"/>
    <property type="match status" value="1"/>
</dbReference>
<dbReference type="InterPro" id="IPR001242">
    <property type="entry name" value="Condensation_dom"/>
</dbReference>
<feature type="region of interest" description="Disordered" evidence="4">
    <location>
        <begin position="1062"/>
        <end position="1088"/>
    </location>
</feature>
<dbReference type="PANTHER" id="PTHR45527:SF1">
    <property type="entry name" value="FATTY ACID SYNTHASE"/>
    <property type="match status" value="1"/>
</dbReference>
<dbReference type="Pfam" id="PF00668">
    <property type="entry name" value="Condensation"/>
    <property type="match status" value="1"/>
</dbReference>
<dbReference type="InterPro" id="IPR010071">
    <property type="entry name" value="AA_adenyl_dom"/>
</dbReference>
<keyword evidence="7" id="KW-1185">Reference proteome</keyword>
<dbReference type="Pfam" id="PF00550">
    <property type="entry name" value="PP-binding"/>
    <property type="match status" value="2"/>
</dbReference>
<dbReference type="InterPro" id="IPR023213">
    <property type="entry name" value="CAT-like_dom_sf"/>
</dbReference>
<evidence type="ECO:0000313" key="7">
    <source>
        <dbReference type="Proteomes" id="UP000629371"/>
    </source>
</evidence>
<dbReference type="Pfam" id="PF13193">
    <property type="entry name" value="AMP-binding_C"/>
    <property type="match status" value="1"/>
</dbReference>
<name>A0ABS1MZL1_9ACTN</name>
<feature type="compositionally biased region" description="Low complexity" evidence="4">
    <location>
        <begin position="1064"/>
        <end position="1075"/>
    </location>
</feature>
<dbReference type="SUPFAM" id="SSF56801">
    <property type="entry name" value="Acetyl-CoA synthetase-like"/>
    <property type="match status" value="1"/>
</dbReference>
<dbReference type="InterPro" id="IPR020845">
    <property type="entry name" value="AMP-binding_CS"/>
</dbReference>
<proteinExistence type="predicted"/>
<evidence type="ECO:0000259" key="5">
    <source>
        <dbReference type="PROSITE" id="PS50075"/>
    </source>
</evidence>
<dbReference type="InterPro" id="IPR042099">
    <property type="entry name" value="ANL_N_sf"/>
</dbReference>
<evidence type="ECO:0000256" key="1">
    <source>
        <dbReference type="ARBA" id="ARBA00001957"/>
    </source>
</evidence>
<dbReference type="PROSITE" id="PS50075">
    <property type="entry name" value="CARRIER"/>
    <property type="match status" value="1"/>
</dbReference>
<reference evidence="6 7" key="1">
    <citation type="submission" date="2021-01" db="EMBL/GenBank/DDBJ databases">
        <title>WGS of actinomycetes isolated from Thailand.</title>
        <authorList>
            <person name="Thawai C."/>
        </authorList>
    </citation>
    <scope>NUCLEOTIDE SEQUENCE [LARGE SCALE GENOMIC DNA]</scope>
    <source>
        <strain evidence="6 7">CH9-7</strain>
    </source>
</reference>
<comment type="caution">
    <text evidence="6">The sequence shown here is derived from an EMBL/GenBank/DDBJ whole genome shotgun (WGS) entry which is preliminary data.</text>
</comment>
<dbReference type="Gene3D" id="3.30.300.30">
    <property type="match status" value="1"/>
</dbReference>
<dbReference type="Proteomes" id="UP000629371">
    <property type="component" value="Unassembled WGS sequence"/>
</dbReference>
<dbReference type="EMBL" id="JAERRI010000018">
    <property type="protein sequence ID" value="MBL1093237.1"/>
    <property type="molecule type" value="Genomic_DNA"/>
</dbReference>
<dbReference type="SUPFAM" id="SSF52777">
    <property type="entry name" value="CoA-dependent acyltransferases"/>
    <property type="match status" value="2"/>
</dbReference>
<evidence type="ECO:0000313" key="6">
    <source>
        <dbReference type="EMBL" id="MBL1093237.1"/>
    </source>
</evidence>
<dbReference type="InterPro" id="IPR006162">
    <property type="entry name" value="Ppantetheine_attach_site"/>
</dbReference>
<keyword evidence="3" id="KW-0597">Phosphoprotein</keyword>
<dbReference type="PROSITE" id="PS00012">
    <property type="entry name" value="PHOSPHOPANTETHEINE"/>
    <property type="match status" value="1"/>
</dbReference>
<comment type="cofactor">
    <cofactor evidence="1">
        <name>pantetheine 4'-phosphate</name>
        <dbReference type="ChEBI" id="CHEBI:47942"/>
    </cofactor>
</comment>
<organism evidence="6 7">
    <name type="scientific">Streptomyces siderophoricus</name>
    <dbReference type="NCBI Taxonomy" id="2802281"/>
    <lineage>
        <taxon>Bacteria</taxon>
        <taxon>Bacillati</taxon>
        <taxon>Actinomycetota</taxon>
        <taxon>Actinomycetes</taxon>
        <taxon>Kitasatosporales</taxon>
        <taxon>Streptomycetaceae</taxon>
        <taxon>Streptomyces</taxon>
    </lineage>
</organism>
<dbReference type="Gene3D" id="3.40.50.12780">
    <property type="entry name" value="N-terminal domain of ligase-like"/>
    <property type="match status" value="1"/>
</dbReference>
<protein>
    <submittedName>
        <fullName evidence="6">Amino acid adenylation domain-containing protein</fullName>
    </submittedName>
</protein>
<dbReference type="NCBIfam" id="TIGR01733">
    <property type="entry name" value="AA-adenyl-dom"/>
    <property type="match status" value="1"/>
</dbReference>
<dbReference type="RefSeq" id="WP_201808828.1">
    <property type="nucleotide sequence ID" value="NZ_JAERRI010000018.1"/>
</dbReference>
<dbReference type="CDD" id="cd19543">
    <property type="entry name" value="DCL_NRPS"/>
    <property type="match status" value="1"/>
</dbReference>
<dbReference type="PROSITE" id="PS00455">
    <property type="entry name" value="AMP_BINDING"/>
    <property type="match status" value="1"/>
</dbReference>
<evidence type="ECO:0000256" key="4">
    <source>
        <dbReference type="SAM" id="MobiDB-lite"/>
    </source>
</evidence>
<dbReference type="Pfam" id="PF00501">
    <property type="entry name" value="AMP-binding"/>
    <property type="match status" value="1"/>
</dbReference>
<feature type="domain" description="Carrier" evidence="5">
    <location>
        <begin position="509"/>
        <end position="583"/>
    </location>
</feature>
<sequence length="1165" mass="126988">MPFLHDLLTTQARTDGEGIAALLGDDSRSENTLTFGQAETGADRVAAGLALLGVRPGDRVGLHLTRSLPLWPALFGLLRAGAVCVPVDPEDPAERRRTILEFSRARVVLTERALMGAPWPSGVRAVAVEDLLHEAAAPLAAPVQLADDALAFIFYTSGSTGVPKGVMLTHRALLSGQQWLQRTFPLERGDRHLLRTTLSITNLVREVFWPMLSGGTAVVVPPGEHKDPDRLVEWLDAGRVTTLMVVPALLSGMLDNPRFASLSSLKYVFCSSDAMPGALPEAFFSVGLPARLFNVYGLTEALYAGYWECRPGVTYDGFVPVGRPAELTPLILDEDLRPVPDGETGELCLTGTGMAEGYDRLPELTRAKFTDSPHGRLFRTGDLGRLAADGRLELLGRLDDQVKIAGYRVELGEVEARLREVPGVTEAVAVGRRGAGGHQRLVAYLTCDGTPPTAADIRARLAGVLPDYMIPAAFTVVDAIPLTHNGKVDRRALADRDGVRLELAEEYHPPRNELERYLCGLWEEVLSLPRVGIHDDFLALGGDSIQGFLISAKANTKGLGLSSTQFFATPTIAETAAVVEERRRDRGDVDGAFVAPPFSVAGEDLEVVRRIAAEPDGIATVHPVTEMQKGMLFHSLLDPDSGVYVEQFLYTLEGELDLDAYHRAWQEVVGRHEILRSWLAVQGLAEPLQVVQRQAALEWTVLDWSSLPEGRQRGLLDAHLAEDRRRGFVYEQAPLFRLAVIRTGADRHRLVMSYHHLILDVWSLFLLLRDSLEIYHARRRGAPPHLPATRPFSDYVAFVRAQDGRASRDYWTGHLAGFEGPTTIGRTARPGLSASPQEMHAGAAYPVGTDLTDRLTAYARAHRLTLNSLIQGAWATVISGLSAQHDVCFGMTITHRPVGLSHIEDMAGIFVNILPMRLILDPARPMAGWLHDVQRTQVTARAHEHYPLPLIQEHPDVPSGRPLFESLLIFENIPHGIGWAGRDGISVRHERNLGWTNYPFTIGVMAEGELTFQAEYDLAHFDRETVDRVMGAFRDVLEAIADGGGEPLGKLLDRVAGCLPPRPAQETAPAATAPQSLPGGSTAPPGTPNEVALAGIWATVLRTGSDTVDVHTPFLELGGSSLAALKVSSLARAQGFSFALRDLFSRKGTVHHLASFRADEEGRSA</sequence>
<dbReference type="Gene3D" id="1.10.1200.10">
    <property type="entry name" value="ACP-like"/>
    <property type="match status" value="2"/>
</dbReference>
<dbReference type="CDD" id="cd05930">
    <property type="entry name" value="A_NRPS"/>
    <property type="match status" value="1"/>
</dbReference>
<dbReference type="InterPro" id="IPR009081">
    <property type="entry name" value="PP-bd_ACP"/>
</dbReference>
<evidence type="ECO:0000256" key="3">
    <source>
        <dbReference type="ARBA" id="ARBA00022553"/>
    </source>
</evidence>
<dbReference type="Gene3D" id="3.30.559.30">
    <property type="entry name" value="Nonribosomal peptide synthetase, condensation domain"/>
    <property type="match status" value="1"/>
</dbReference>
<keyword evidence="2" id="KW-0596">Phosphopantetheine</keyword>
<dbReference type="InterPro" id="IPR036736">
    <property type="entry name" value="ACP-like_sf"/>
</dbReference>
<dbReference type="InterPro" id="IPR045851">
    <property type="entry name" value="AMP-bd_C_sf"/>
</dbReference>
<gene>
    <name evidence="6" type="ORF">JK360_28475</name>
</gene>
<accession>A0ABS1MZL1</accession>